<dbReference type="InterPro" id="IPR004045">
    <property type="entry name" value="Glutathione_S-Trfase_N"/>
</dbReference>
<feature type="domain" description="GST C-terminal" evidence="2">
    <location>
        <begin position="79"/>
        <end position="199"/>
    </location>
</feature>
<dbReference type="PROSITE" id="PS50404">
    <property type="entry name" value="GST_NTER"/>
    <property type="match status" value="1"/>
</dbReference>
<sequence>MYDLYGSATSRAFRVIWFMEEAGIAYNYHKFGPHAPEVRALSPLGKVPVLVADGTPISDSAAIVTFLADRHGQLTAPAGSVERAQQDAVLHQVLDEMDAILWVALKHTLLLPEDMRVPAIKPALKAEYARNEKNLAKRLKGEFLMGDKMSVPDIFATHCLNWAQSAKFANGIPELDAYLARMTARPAYLRAMELRQAAA</sequence>
<dbReference type="PROSITE" id="PS50405">
    <property type="entry name" value="GST_CTER"/>
    <property type="match status" value="1"/>
</dbReference>
<dbReference type="AlphaFoldDB" id="A0A844W800"/>
<dbReference type="Proteomes" id="UP000443843">
    <property type="component" value="Unassembled WGS sequence"/>
</dbReference>
<dbReference type="EMBL" id="WNXQ01000001">
    <property type="protein sequence ID" value="MWB76568.1"/>
    <property type="molecule type" value="Genomic_DNA"/>
</dbReference>
<keyword evidence="4" id="KW-1185">Reference proteome</keyword>
<dbReference type="CDD" id="cd03046">
    <property type="entry name" value="GST_N_GTT1_like"/>
    <property type="match status" value="1"/>
</dbReference>
<dbReference type="InterPro" id="IPR004046">
    <property type="entry name" value="GST_C"/>
</dbReference>
<dbReference type="SFLD" id="SFLDS00019">
    <property type="entry name" value="Glutathione_Transferase_(cytos"/>
    <property type="match status" value="1"/>
</dbReference>
<evidence type="ECO:0000259" key="1">
    <source>
        <dbReference type="PROSITE" id="PS50404"/>
    </source>
</evidence>
<dbReference type="InterPro" id="IPR010987">
    <property type="entry name" value="Glutathione-S-Trfase_C-like"/>
</dbReference>
<feature type="domain" description="GST N-terminal" evidence="1">
    <location>
        <begin position="1"/>
        <end position="75"/>
    </location>
</feature>
<accession>A0A844W800</accession>
<reference evidence="3 4" key="1">
    <citation type="submission" date="2019-11" db="EMBL/GenBank/DDBJ databases">
        <title>Pseudooceanicola pacifica sp. nov., isolated from deep-sea sediment of the Pacific Ocean.</title>
        <authorList>
            <person name="Lyu L."/>
        </authorList>
    </citation>
    <scope>NUCLEOTIDE SEQUENCE [LARGE SCALE GENOMIC DNA]</scope>
    <source>
        <strain evidence="3 4">216_PA32_1</strain>
    </source>
</reference>
<evidence type="ECO:0000313" key="4">
    <source>
        <dbReference type="Proteomes" id="UP000443843"/>
    </source>
</evidence>
<dbReference type="SFLD" id="SFLDG00358">
    <property type="entry name" value="Main_(cytGST)"/>
    <property type="match status" value="1"/>
</dbReference>
<dbReference type="SUPFAM" id="SSF47616">
    <property type="entry name" value="GST C-terminal domain-like"/>
    <property type="match status" value="1"/>
</dbReference>
<gene>
    <name evidence="3" type="ORF">GLS40_00865</name>
</gene>
<dbReference type="Gene3D" id="3.40.30.10">
    <property type="entry name" value="Glutaredoxin"/>
    <property type="match status" value="1"/>
</dbReference>
<dbReference type="InterPro" id="IPR036249">
    <property type="entry name" value="Thioredoxin-like_sf"/>
</dbReference>
<organism evidence="3 4">
    <name type="scientific">Pseudooceanicola pacificus</name>
    <dbReference type="NCBI Taxonomy" id="2676438"/>
    <lineage>
        <taxon>Bacteria</taxon>
        <taxon>Pseudomonadati</taxon>
        <taxon>Pseudomonadota</taxon>
        <taxon>Alphaproteobacteria</taxon>
        <taxon>Rhodobacterales</taxon>
        <taxon>Paracoccaceae</taxon>
        <taxon>Pseudooceanicola</taxon>
    </lineage>
</organism>
<protein>
    <submittedName>
        <fullName evidence="3">Glutathione S-transferase</fullName>
    </submittedName>
</protein>
<dbReference type="GO" id="GO:0016740">
    <property type="term" value="F:transferase activity"/>
    <property type="evidence" value="ECO:0007669"/>
    <property type="project" value="UniProtKB-KW"/>
</dbReference>
<evidence type="ECO:0000313" key="3">
    <source>
        <dbReference type="EMBL" id="MWB76568.1"/>
    </source>
</evidence>
<dbReference type="Pfam" id="PF13409">
    <property type="entry name" value="GST_N_2"/>
    <property type="match status" value="1"/>
</dbReference>
<comment type="caution">
    <text evidence="3">The sequence shown here is derived from an EMBL/GenBank/DDBJ whole genome shotgun (WGS) entry which is preliminary data.</text>
</comment>
<evidence type="ECO:0000259" key="2">
    <source>
        <dbReference type="PROSITE" id="PS50405"/>
    </source>
</evidence>
<dbReference type="InterPro" id="IPR036282">
    <property type="entry name" value="Glutathione-S-Trfase_C_sf"/>
</dbReference>
<dbReference type="PANTHER" id="PTHR44051:SF8">
    <property type="entry name" value="GLUTATHIONE S-TRANSFERASE GSTA"/>
    <property type="match status" value="1"/>
</dbReference>
<proteinExistence type="predicted"/>
<dbReference type="Pfam" id="PF00043">
    <property type="entry name" value="GST_C"/>
    <property type="match status" value="1"/>
</dbReference>
<dbReference type="RefSeq" id="WP_160380712.1">
    <property type="nucleotide sequence ID" value="NZ_WNXQ01000001.1"/>
</dbReference>
<dbReference type="InterPro" id="IPR040079">
    <property type="entry name" value="Glutathione_S-Trfase"/>
</dbReference>
<dbReference type="Gene3D" id="1.20.1050.10">
    <property type="match status" value="1"/>
</dbReference>
<keyword evidence="3" id="KW-0808">Transferase</keyword>
<dbReference type="PANTHER" id="PTHR44051">
    <property type="entry name" value="GLUTATHIONE S-TRANSFERASE-RELATED"/>
    <property type="match status" value="1"/>
</dbReference>
<name>A0A844W800_9RHOB</name>
<dbReference type="SUPFAM" id="SSF52833">
    <property type="entry name" value="Thioredoxin-like"/>
    <property type="match status" value="1"/>
</dbReference>